<evidence type="ECO:0000259" key="6">
    <source>
        <dbReference type="PROSITE" id="PS50839"/>
    </source>
</evidence>
<dbReference type="InterPro" id="IPR013767">
    <property type="entry name" value="PAS_fold"/>
</dbReference>
<keyword evidence="9" id="KW-1185">Reference proteome</keyword>
<gene>
    <name evidence="8" type="ORF">GHC57_04190</name>
</gene>
<sequence length="582" mass="62095">MPAHRRRSHHLVRDALISLALCLVLVAAVRFVALTEQAREAQDLRARVTETVAALRTALEAEINTNVFLANGLAAHVIAVPDLEETRTTAALRTLYRLGQHLRNVGIAPGNRITHIYPLKGNEAAIGLFYPDVPAQWPSVKRAIERRETVLGGPFALVQGGNGLISRTPVFLDNGDYWGILSLVLDADSLFGAVGLAPRRGDIRFAMKGRDGQGPDGAMIMGDPTLFTGDAVRVPVAVPGGHWLLAAAPVGGWKTGGGLVLVMELAAVAVSAGLAVLLFLFLRKGVRLEASEQRTRAFLETTRDGVIVIGADGIIREFNDGAGAMLGYAPTEVIGLSVNSLMFPDVATHHDGYVRNAKVTAAHTMGGRRDIVARRKDGTAVPVEITVSETLYGGENLHVGVLRDITERKALEAKLRRLADTDGLTGLLNRRAFMAATARAFHLARRHGRPLGLLLIDADHFKKINDSHGHPAGDRVLVALAGLASSCLRSSDRLGRIGGEEFAVLLPETDETGAIAMAERLLAAIRAARIEIDGTATLSFTVSIGVAVMTSGMEDHEALVQRADQALYAAKSGGRDRWAAAP</sequence>
<dbReference type="InterPro" id="IPR050469">
    <property type="entry name" value="Diguanylate_Cyclase"/>
</dbReference>
<dbReference type="InterPro" id="IPR006189">
    <property type="entry name" value="CHASE_dom"/>
</dbReference>
<evidence type="ECO:0000256" key="1">
    <source>
        <dbReference type="ARBA" id="ARBA00012528"/>
    </source>
</evidence>
<proteinExistence type="predicted"/>
<evidence type="ECO:0000259" key="7">
    <source>
        <dbReference type="PROSITE" id="PS50887"/>
    </source>
</evidence>
<evidence type="ECO:0000259" key="5">
    <source>
        <dbReference type="PROSITE" id="PS50113"/>
    </source>
</evidence>
<name>A0A7X1ZBX4_9PROT</name>
<feature type="domain" description="GGDEF" evidence="7">
    <location>
        <begin position="449"/>
        <end position="582"/>
    </location>
</feature>
<dbReference type="Gene3D" id="3.30.450.20">
    <property type="entry name" value="PAS domain"/>
    <property type="match status" value="1"/>
</dbReference>
<reference evidence="8 9" key="1">
    <citation type="submission" date="2019-10" db="EMBL/GenBank/DDBJ databases">
        <title>Draft whole-genome sequence of the purple nonsulfur photosynthetic bacterium Roseospira navarrensis DSM 15114.</title>
        <authorList>
            <person name="Kyndt J.A."/>
            <person name="Meyer T.E."/>
        </authorList>
    </citation>
    <scope>NUCLEOTIDE SEQUENCE [LARGE SCALE GENOMIC DNA]</scope>
    <source>
        <strain evidence="8 9">DSM 15114</strain>
    </source>
</reference>
<comment type="catalytic activity">
    <reaction evidence="2">
        <text>2 GTP = 3',3'-c-di-GMP + 2 diphosphate</text>
        <dbReference type="Rhea" id="RHEA:24898"/>
        <dbReference type="ChEBI" id="CHEBI:33019"/>
        <dbReference type="ChEBI" id="CHEBI:37565"/>
        <dbReference type="ChEBI" id="CHEBI:58805"/>
        <dbReference type="EC" id="2.7.7.65"/>
    </reaction>
</comment>
<protein>
    <recommendedName>
        <fullName evidence="1">diguanylate cyclase</fullName>
        <ecNumber evidence="1">2.7.7.65</ecNumber>
    </recommendedName>
</protein>
<dbReference type="GO" id="GO:0043709">
    <property type="term" value="P:cell adhesion involved in single-species biofilm formation"/>
    <property type="evidence" value="ECO:0007669"/>
    <property type="project" value="TreeGrafter"/>
</dbReference>
<evidence type="ECO:0000256" key="2">
    <source>
        <dbReference type="ARBA" id="ARBA00034247"/>
    </source>
</evidence>
<dbReference type="Proteomes" id="UP000434582">
    <property type="component" value="Unassembled WGS sequence"/>
</dbReference>
<dbReference type="InterPro" id="IPR035965">
    <property type="entry name" value="PAS-like_dom_sf"/>
</dbReference>
<keyword evidence="3" id="KW-1133">Transmembrane helix</keyword>
<dbReference type="InterPro" id="IPR000700">
    <property type="entry name" value="PAS-assoc_C"/>
</dbReference>
<evidence type="ECO:0000259" key="4">
    <source>
        <dbReference type="PROSITE" id="PS50112"/>
    </source>
</evidence>
<dbReference type="AlphaFoldDB" id="A0A7X1ZBX4"/>
<dbReference type="EC" id="2.7.7.65" evidence="1"/>
<accession>A0A7X1ZBX4</accession>
<dbReference type="SMART" id="SM00091">
    <property type="entry name" value="PAS"/>
    <property type="match status" value="1"/>
</dbReference>
<dbReference type="GO" id="GO:0052621">
    <property type="term" value="F:diguanylate cyclase activity"/>
    <property type="evidence" value="ECO:0007669"/>
    <property type="project" value="UniProtKB-EC"/>
</dbReference>
<evidence type="ECO:0000256" key="3">
    <source>
        <dbReference type="SAM" id="Phobius"/>
    </source>
</evidence>
<dbReference type="NCBIfam" id="TIGR00254">
    <property type="entry name" value="GGDEF"/>
    <property type="match status" value="1"/>
</dbReference>
<dbReference type="SMART" id="SM00267">
    <property type="entry name" value="GGDEF"/>
    <property type="match status" value="1"/>
</dbReference>
<dbReference type="Pfam" id="PF03924">
    <property type="entry name" value="CHASE"/>
    <property type="match status" value="1"/>
</dbReference>
<dbReference type="PROSITE" id="PS50887">
    <property type="entry name" value="GGDEF"/>
    <property type="match status" value="1"/>
</dbReference>
<dbReference type="OrthoDB" id="9812260at2"/>
<evidence type="ECO:0000313" key="8">
    <source>
        <dbReference type="EMBL" id="MQX35713.1"/>
    </source>
</evidence>
<feature type="domain" description="PAC" evidence="5">
    <location>
        <begin position="367"/>
        <end position="417"/>
    </location>
</feature>
<dbReference type="GO" id="GO:0005886">
    <property type="term" value="C:plasma membrane"/>
    <property type="evidence" value="ECO:0007669"/>
    <property type="project" value="TreeGrafter"/>
</dbReference>
<dbReference type="InterPro" id="IPR000160">
    <property type="entry name" value="GGDEF_dom"/>
</dbReference>
<dbReference type="SMART" id="SM01079">
    <property type="entry name" value="CHASE"/>
    <property type="match status" value="1"/>
</dbReference>
<dbReference type="GO" id="GO:0006355">
    <property type="term" value="P:regulation of DNA-templated transcription"/>
    <property type="evidence" value="ECO:0007669"/>
    <property type="project" value="InterPro"/>
</dbReference>
<dbReference type="PANTHER" id="PTHR45138">
    <property type="entry name" value="REGULATORY COMPONENTS OF SENSORY TRANSDUCTION SYSTEM"/>
    <property type="match status" value="1"/>
</dbReference>
<dbReference type="SUPFAM" id="SSF55073">
    <property type="entry name" value="Nucleotide cyclase"/>
    <property type="match status" value="1"/>
</dbReference>
<keyword evidence="3" id="KW-0472">Membrane</keyword>
<dbReference type="Pfam" id="PF00990">
    <property type="entry name" value="GGDEF"/>
    <property type="match status" value="1"/>
</dbReference>
<feature type="domain" description="PAS" evidence="4">
    <location>
        <begin position="291"/>
        <end position="345"/>
    </location>
</feature>
<feature type="domain" description="CHASE" evidence="6">
    <location>
        <begin position="113"/>
        <end position="194"/>
    </location>
</feature>
<dbReference type="EMBL" id="WIVE01000007">
    <property type="protein sequence ID" value="MQX35713.1"/>
    <property type="molecule type" value="Genomic_DNA"/>
</dbReference>
<dbReference type="Gene3D" id="3.30.70.270">
    <property type="match status" value="1"/>
</dbReference>
<dbReference type="SUPFAM" id="SSF55785">
    <property type="entry name" value="PYP-like sensor domain (PAS domain)"/>
    <property type="match status" value="1"/>
</dbReference>
<dbReference type="PROSITE" id="PS50113">
    <property type="entry name" value="PAC"/>
    <property type="match status" value="1"/>
</dbReference>
<feature type="transmembrane region" description="Helical" evidence="3">
    <location>
        <begin position="259"/>
        <end position="282"/>
    </location>
</feature>
<evidence type="ECO:0000313" key="9">
    <source>
        <dbReference type="Proteomes" id="UP000434582"/>
    </source>
</evidence>
<dbReference type="GO" id="GO:1902201">
    <property type="term" value="P:negative regulation of bacterial-type flagellum-dependent cell motility"/>
    <property type="evidence" value="ECO:0007669"/>
    <property type="project" value="TreeGrafter"/>
</dbReference>
<comment type="caution">
    <text evidence="8">The sequence shown here is derived from an EMBL/GenBank/DDBJ whole genome shotgun (WGS) entry which is preliminary data.</text>
</comment>
<dbReference type="PANTHER" id="PTHR45138:SF9">
    <property type="entry name" value="DIGUANYLATE CYCLASE DGCM-RELATED"/>
    <property type="match status" value="1"/>
</dbReference>
<dbReference type="PROSITE" id="PS50839">
    <property type="entry name" value="CHASE"/>
    <property type="match status" value="1"/>
</dbReference>
<keyword evidence="3" id="KW-0812">Transmembrane</keyword>
<dbReference type="Pfam" id="PF00989">
    <property type="entry name" value="PAS"/>
    <property type="match status" value="1"/>
</dbReference>
<dbReference type="RefSeq" id="WP_153341490.1">
    <property type="nucleotide sequence ID" value="NZ_WIVE01000007.1"/>
</dbReference>
<dbReference type="FunFam" id="3.30.70.270:FF:000001">
    <property type="entry name" value="Diguanylate cyclase domain protein"/>
    <property type="match status" value="1"/>
</dbReference>
<dbReference type="CDD" id="cd01949">
    <property type="entry name" value="GGDEF"/>
    <property type="match status" value="1"/>
</dbReference>
<dbReference type="InterPro" id="IPR043128">
    <property type="entry name" value="Rev_trsase/Diguanyl_cyclase"/>
</dbReference>
<dbReference type="CDD" id="cd00130">
    <property type="entry name" value="PAS"/>
    <property type="match status" value="1"/>
</dbReference>
<organism evidence="8 9">
    <name type="scientific">Roseospira navarrensis</name>
    <dbReference type="NCBI Taxonomy" id="140058"/>
    <lineage>
        <taxon>Bacteria</taxon>
        <taxon>Pseudomonadati</taxon>
        <taxon>Pseudomonadota</taxon>
        <taxon>Alphaproteobacteria</taxon>
        <taxon>Rhodospirillales</taxon>
        <taxon>Rhodospirillaceae</taxon>
        <taxon>Roseospira</taxon>
    </lineage>
</organism>
<dbReference type="NCBIfam" id="TIGR00229">
    <property type="entry name" value="sensory_box"/>
    <property type="match status" value="1"/>
</dbReference>
<dbReference type="InterPro" id="IPR029787">
    <property type="entry name" value="Nucleotide_cyclase"/>
</dbReference>
<dbReference type="InterPro" id="IPR000014">
    <property type="entry name" value="PAS"/>
</dbReference>
<dbReference type="PROSITE" id="PS50112">
    <property type="entry name" value="PAS"/>
    <property type="match status" value="1"/>
</dbReference>